<evidence type="ECO:0000313" key="1">
    <source>
        <dbReference type="EMBL" id="RRH76429.1"/>
    </source>
</evidence>
<comment type="caution">
    <text evidence="1">The sequence shown here is derived from an EMBL/GenBank/DDBJ whole genome shotgun (WGS) entry which is preliminary data.</text>
</comment>
<accession>A0A3P3DQB4</accession>
<protein>
    <submittedName>
        <fullName evidence="1">Uncharacterized protein</fullName>
    </submittedName>
</protein>
<dbReference type="AlphaFoldDB" id="A0A3P3DQB4"/>
<gene>
    <name evidence="1" type="ORF">EG244_06655</name>
</gene>
<proteinExistence type="predicted"/>
<dbReference type="Proteomes" id="UP000282125">
    <property type="component" value="Unassembled WGS sequence"/>
</dbReference>
<dbReference type="EMBL" id="RRAZ01000007">
    <property type="protein sequence ID" value="RRH76429.1"/>
    <property type="molecule type" value="Genomic_DNA"/>
</dbReference>
<dbReference type="RefSeq" id="WP_124964232.1">
    <property type="nucleotide sequence ID" value="NZ_RRAZ01000007.1"/>
</dbReference>
<dbReference type="OrthoDB" id="7859276at2"/>
<reference evidence="1 2" key="1">
    <citation type="submission" date="2018-11" db="EMBL/GenBank/DDBJ databases">
        <title>Gemmobacter sp. nov., YIM 102744-1 draft genome.</title>
        <authorList>
            <person name="Li G."/>
            <person name="Jiang Y."/>
        </authorList>
    </citation>
    <scope>NUCLEOTIDE SEQUENCE [LARGE SCALE GENOMIC DNA]</scope>
    <source>
        <strain evidence="1 2">YIM 102744-1</strain>
    </source>
</reference>
<keyword evidence="2" id="KW-1185">Reference proteome</keyword>
<name>A0A3P3DQB4_9RHOB</name>
<evidence type="ECO:0000313" key="2">
    <source>
        <dbReference type="Proteomes" id="UP000282125"/>
    </source>
</evidence>
<sequence length="98" mass="10039">MSSPLSSLSPVFIGRTRSFWLGILPALLVSADVFSGMIADPGTALPVARLLAAVSGMSVEEAGGLLLRLSPLFALVVASSRAGAARPYSLDPRAGREG</sequence>
<organism evidence="1 2">
    <name type="scientific">Falsigemmobacter faecalis</name>
    <dbReference type="NCBI Taxonomy" id="2488730"/>
    <lineage>
        <taxon>Bacteria</taxon>
        <taxon>Pseudomonadati</taxon>
        <taxon>Pseudomonadota</taxon>
        <taxon>Alphaproteobacteria</taxon>
        <taxon>Rhodobacterales</taxon>
        <taxon>Paracoccaceae</taxon>
        <taxon>Falsigemmobacter</taxon>
    </lineage>
</organism>